<dbReference type="EMBL" id="GBRH01179522">
    <property type="protein sequence ID" value="JAE18374.1"/>
    <property type="molecule type" value="Transcribed_RNA"/>
</dbReference>
<sequence>MNLICQGKKTQGGGEQHSIGCARATTLDSQDAATCQNASSARQQNSTWIHRWRTERTP</sequence>
<feature type="compositionally biased region" description="Polar residues" evidence="1">
    <location>
        <begin position="35"/>
        <end position="48"/>
    </location>
</feature>
<proteinExistence type="predicted"/>
<feature type="region of interest" description="Disordered" evidence="1">
    <location>
        <begin position="35"/>
        <end position="58"/>
    </location>
</feature>
<name>A0A0A9G4H5_ARUDO</name>
<evidence type="ECO:0000313" key="2">
    <source>
        <dbReference type="EMBL" id="JAE18374.1"/>
    </source>
</evidence>
<accession>A0A0A9G4H5</accession>
<evidence type="ECO:0000256" key="1">
    <source>
        <dbReference type="SAM" id="MobiDB-lite"/>
    </source>
</evidence>
<protein>
    <submittedName>
        <fullName evidence="2">Uncharacterized protein</fullName>
    </submittedName>
</protein>
<reference evidence="2" key="2">
    <citation type="journal article" date="2015" name="Data Brief">
        <title>Shoot transcriptome of the giant reed, Arundo donax.</title>
        <authorList>
            <person name="Barrero R.A."/>
            <person name="Guerrero F.D."/>
            <person name="Moolhuijzen P."/>
            <person name="Goolsby J.A."/>
            <person name="Tidwell J."/>
            <person name="Bellgard S.E."/>
            <person name="Bellgard M.I."/>
        </authorList>
    </citation>
    <scope>NUCLEOTIDE SEQUENCE</scope>
    <source>
        <tissue evidence="2">Shoot tissue taken approximately 20 cm above the soil surface</tissue>
    </source>
</reference>
<dbReference type="AlphaFoldDB" id="A0A0A9G4H5"/>
<organism evidence="2">
    <name type="scientific">Arundo donax</name>
    <name type="common">Giant reed</name>
    <name type="synonym">Donax arundinaceus</name>
    <dbReference type="NCBI Taxonomy" id="35708"/>
    <lineage>
        <taxon>Eukaryota</taxon>
        <taxon>Viridiplantae</taxon>
        <taxon>Streptophyta</taxon>
        <taxon>Embryophyta</taxon>
        <taxon>Tracheophyta</taxon>
        <taxon>Spermatophyta</taxon>
        <taxon>Magnoliopsida</taxon>
        <taxon>Liliopsida</taxon>
        <taxon>Poales</taxon>
        <taxon>Poaceae</taxon>
        <taxon>PACMAD clade</taxon>
        <taxon>Arundinoideae</taxon>
        <taxon>Arundineae</taxon>
        <taxon>Arundo</taxon>
    </lineage>
</organism>
<reference evidence="2" key="1">
    <citation type="submission" date="2014-09" db="EMBL/GenBank/DDBJ databases">
        <authorList>
            <person name="Magalhaes I.L.F."/>
            <person name="Oliveira U."/>
            <person name="Santos F.R."/>
            <person name="Vidigal T.H.D.A."/>
            <person name="Brescovit A.D."/>
            <person name="Santos A.J."/>
        </authorList>
    </citation>
    <scope>NUCLEOTIDE SEQUENCE</scope>
    <source>
        <tissue evidence="2">Shoot tissue taken approximately 20 cm above the soil surface</tissue>
    </source>
</reference>